<feature type="repeat" description="HEAT" evidence="1">
    <location>
        <begin position="1065"/>
        <end position="1103"/>
    </location>
</feature>
<dbReference type="OrthoDB" id="7862313at2759"/>
<dbReference type="InterPro" id="IPR057600">
    <property type="entry name" value="TORTIFOLIA1/SINE1-2_N"/>
</dbReference>
<evidence type="ECO:0000313" key="5">
    <source>
        <dbReference type="Proteomes" id="UP000308768"/>
    </source>
</evidence>
<dbReference type="Pfam" id="PF10360">
    <property type="entry name" value="DUF2433"/>
    <property type="match status" value="1"/>
</dbReference>
<dbReference type="InterPro" id="IPR016024">
    <property type="entry name" value="ARM-type_fold"/>
</dbReference>
<feature type="compositionally biased region" description="Polar residues" evidence="2">
    <location>
        <begin position="1"/>
        <end position="11"/>
    </location>
</feature>
<dbReference type="PROSITE" id="PS50077">
    <property type="entry name" value="HEAT_REPEAT"/>
    <property type="match status" value="1"/>
</dbReference>
<dbReference type="Gene3D" id="1.25.10.10">
    <property type="entry name" value="Leucine-rich Repeat Variant"/>
    <property type="match status" value="1"/>
</dbReference>
<dbReference type="SUPFAM" id="SSF48371">
    <property type="entry name" value="ARM repeat"/>
    <property type="match status" value="2"/>
</dbReference>
<reference evidence="4 5" key="1">
    <citation type="submission" date="2017-03" db="EMBL/GenBank/DDBJ databases">
        <title>Genomes of endolithic fungi from Antarctica.</title>
        <authorList>
            <person name="Coleine C."/>
            <person name="Masonjones S."/>
            <person name="Stajich J.E."/>
        </authorList>
    </citation>
    <scope>NUCLEOTIDE SEQUENCE [LARGE SCALE GENOMIC DNA]</scope>
    <source>
        <strain evidence="4 5">CCFEE 5187</strain>
    </source>
</reference>
<dbReference type="GO" id="GO:0005634">
    <property type="term" value="C:nucleus"/>
    <property type="evidence" value="ECO:0007669"/>
    <property type="project" value="UniProtKB-ARBA"/>
</dbReference>
<feature type="compositionally biased region" description="Low complexity" evidence="2">
    <location>
        <begin position="531"/>
        <end position="545"/>
    </location>
</feature>
<keyword evidence="5" id="KW-1185">Reference proteome</keyword>
<feature type="non-terminal residue" evidence="4">
    <location>
        <position position="1751"/>
    </location>
</feature>
<feature type="region of interest" description="Disordered" evidence="2">
    <location>
        <begin position="640"/>
        <end position="696"/>
    </location>
</feature>
<dbReference type="EMBL" id="NAJN01001258">
    <property type="protein sequence ID" value="TKA64487.1"/>
    <property type="molecule type" value="Genomic_DNA"/>
</dbReference>
<dbReference type="Pfam" id="PF24714">
    <property type="entry name" value="TOR1L1_N"/>
    <property type="match status" value="1"/>
</dbReference>
<dbReference type="PANTHER" id="PTHR31987">
    <property type="entry name" value="GLUTAMINASE A-RELATED"/>
    <property type="match status" value="1"/>
</dbReference>
<evidence type="ECO:0000256" key="1">
    <source>
        <dbReference type="PROSITE-ProRule" id="PRU00103"/>
    </source>
</evidence>
<sequence length="1751" mass="190874">MAAQASNQPRAYSQAYLPNGAPPSGPASGATSLLPNQGRVVQAGSARVLCIADVRGHLRSLNELARSAKADYIIHTGDFGFYDQFSLDRIAEKTLRHVTQYSPLLPPQLKDEFQKAPLQSSIKDRFRAENCSLSDLPQFLNKTFALEVPVYTVWGACEDVGVLEKLRSGEYKIDNLHIVDEAHSRLLEIGGVKLRLLGLGGAVVMHKLFDNGEGKTTIAGGQGTMWTTLLQIGELVDTANRAFDPTETRLFVTHASPAREGLLNQLSVTLKADFSISAGLHFRYGSSYNEFSVNPTLDHYRGKLAASKASFNDVWDTVKNEVRPAVADNESQNRLLNLAIDIVEKMPSVANGSNPFGGPVTGATAGQVDESAFKNMWNFNLADAAFGWLVLDIEGGRIGTEMRAQGFNFAHRGHKSVPAQRAQAPPTAPSPNTTAPMAEKAHMPSANPVPNQNRTPVARPTAPQQNSQPQQNNQPQQQRAQAPPTTAPVQPASQQQMKPPSLAPPRAGPSPAPAAVPKEQGKPATPKPADNDATPNTNTTQSSSNGAEKAIPSEVKPNGTATSEKTTAPPAQSPKPQDVKPSQGIFIQTNIDDEQDARLVFFEEDRAKIVRMERKNMGSWVAQFSSPDEMQEVLARGISKDSKNPRTKLKVANPPMRHGSAGTWSNNPRGSFQGGQRGGYHSQSGGASDSEGGRADADHLKVTSTLNKQYYTLPASLSALLHILVSHQSSQLRQLAAVEARKLATKHWASIPADQKPQIRNQLLQSTLNEENTLVRHSSARVITAIAKIDLEDGEWADLPGYLQQAATSPTVRHREVGVYIIYTLLETMSDMFSDNLSAMFTLFGKTIQDPESVEVRINTMLALSELAMVVDTDEDVQSLKAFQNAIPHMVTVLKQTIEAEDEAHTVQAFEVFQKLLGYDAALLNRHFGDLMQFMIDMASNTDIDEAARTQALLFLMQAVRYRKLKVQGLRIGEQLTIKALKIVTEMRDMSSDDDEDATPARSALGLLDILSGSLPPSQVVVPLLKAIGPYVTNQNPEFRRAGILALGMCVEGAPDFIATQLKEILPMVLHLLEDPDVRVRSAALNGVARLSDDLAEDMGKEHARLIPALVKNYDMALGNLQGPHGEESLGIVKASCMAVDSLIEGLDPEDAARYVQELVPRFSHLFEHPDFKIKAAAVGAVGSIASACEGAFMPYFAATMQALGPYIPIKDSKDELDLRGAVCDTMGKIAPAVGAVAFEPYVRPLMEASEEALHLDHPRLRETSYILWSTMAKVYEEHFAPYLDGVVKGLHECLQQDETKLDVELAEEAKQLLGQDVVIAGQKMKVADAENDIDGEDDEDDWDDLGAITDVAMEKEIAIEVVGDVLTHSRGKFLPYFQKTVEIILPLVEHQYEGVRKSAIGTLWRGYACLWSLAEGNGMEKWKPGIPLQVQPTEDLAKLGNLVMTATLAVWQEETDRGTVTDINRSLAATLKLCGPAILITENGIAVPEITNQLLSILTKRHPCQQDLGEEDGEDGDVPEESSEYDWLIIETAMDTVTCLAAALGESFGELWKVFEKPVLKYASSQERYERSSAVGTIAECAGNMGSAVTPYTAGLLKVAIHRLGDEDPETKSNAAYATGLICEKSTADAIVLKNYNTIFAKLEPVITGDRKEARLLDNSAGCVSRMIARHPDHVPIAEVLPRLVDLLPLKEDWEENEAVFRMIVGLYQRGDKTVQALTGRLLPVFEKVLGPPEEQLSDETRGLVGELVT</sequence>
<dbReference type="InterPro" id="IPR018829">
    <property type="entry name" value="DUF2433"/>
</dbReference>
<evidence type="ECO:0000259" key="3">
    <source>
        <dbReference type="PROSITE" id="PS50166"/>
    </source>
</evidence>
<comment type="caution">
    <text evidence="4">The sequence shown here is derived from an EMBL/GenBank/DDBJ whole genome shotgun (WGS) entry which is preliminary data.</text>
</comment>
<dbReference type="GO" id="GO:0031267">
    <property type="term" value="F:small GTPase binding"/>
    <property type="evidence" value="ECO:0007669"/>
    <property type="project" value="InterPro"/>
</dbReference>
<feature type="domain" description="Importin N-terminal" evidence="3">
    <location>
        <begin position="702"/>
        <end position="769"/>
    </location>
</feature>
<organism evidence="4 5">
    <name type="scientific">Cryomyces minteri</name>
    <dbReference type="NCBI Taxonomy" id="331657"/>
    <lineage>
        <taxon>Eukaryota</taxon>
        <taxon>Fungi</taxon>
        <taxon>Dikarya</taxon>
        <taxon>Ascomycota</taxon>
        <taxon>Pezizomycotina</taxon>
        <taxon>Dothideomycetes</taxon>
        <taxon>Dothideomycetes incertae sedis</taxon>
        <taxon>Cryomyces</taxon>
    </lineage>
</organism>
<dbReference type="PROSITE" id="PS50166">
    <property type="entry name" value="IMPORTIN_B_NT"/>
    <property type="match status" value="1"/>
</dbReference>
<protein>
    <recommendedName>
        <fullName evidence="3">Importin N-terminal domain-containing protein</fullName>
    </recommendedName>
</protein>
<dbReference type="STRING" id="331657.A0A4U0WNN9"/>
<feature type="region of interest" description="Disordered" evidence="2">
    <location>
        <begin position="1"/>
        <end position="33"/>
    </location>
</feature>
<dbReference type="InterPro" id="IPR056812">
    <property type="entry name" value="RRM_fung"/>
</dbReference>
<dbReference type="InterPro" id="IPR021133">
    <property type="entry name" value="HEAT_type_2"/>
</dbReference>
<dbReference type="InterPro" id="IPR057672">
    <property type="entry name" value="TPR_IPO4/5"/>
</dbReference>
<dbReference type="InterPro" id="IPR001494">
    <property type="entry name" value="Importin-beta_N"/>
</dbReference>
<dbReference type="GO" id="GO:0006886">
    <property type="term" value="P:intracellular protein transport"/>
    <property type="evidence" value="ECO:0007669"/>
    <property type="project" value="InterPro"/>
</dbReference>
<feature type="compositionally biased region" description="Pro residues" evidence="2">
    <location>
        <begin position="501"/>
        <end position="514"/>
    </location>
</feature>
<dbReference type="Pfam" id="PF25061">
    <property type="entry name" value="RRM_fung"/>
    <property type="match status" value="1"/>
</dbReference>
<dbReference type="InterPro" id="IPR011989">
    <property type="entry name" value="ARM-like"/>
</dbReference>
<evidence type="ECO:0000256" key="2">
    <source>
        <dbReference type="SAM" id="MobiDB-lite"/>
    </source>
</evidence>
<feature type="compositionally biased region" description="Low complexity" evidence="2">
    <location>
        <begin position="418"/>
        <end position="438"/>
    </location>
</feature>
<proteinExistence type="predicted"/>
<accession>A0A4U0WNN9</accession>
<dbReference type="SUPFAM" id="SSF56300">
    <property type="entry name" value="Metallo-dependent phosphatases"/>
    <property type="match status" value="1"/>
</dbReference>
<dbReference type="PANTHER" id="PTHR31987:SF11">
    <property type="entry name" value="DUF2433 DOMAIN-CONTAINING PROTEIN"/>
    <property type="match status" value="1"/>
</dbReference>
<dbReference type="Proteomes" id="UP000308768">
    <property type="component" value="Unassembled WGS sequence"/>
</dbReference>
<gene>
    <name evidence="4" type="ORF">B0A49_11432</name>
</gene>
<evidence type="ECO:0000313" key="4">
    <source>
        <dbReference type="EMBL" id="TKA64487.1"/>
    </source>
</evidence>
<dbReference type="InterPro" id="IPR029052">
    <property type="entry name" value="Metallo-depent_PP-like"/>
</dbReference>
<feature type="compositionally biased region" description="Low complexity" evidence="2">
    <location>
        <begin position="460"/>
        <end position="500"/>
    </location>
</feature>
<dbReference type="Pfam" id="PF03810">
    <property type="entry name" value="IBN_N"/>
    <property type="match status" value="1"/>
</dbReference>
<name>A0A4U0WNN9_9PEZI</name>
<dbReference type="InterPro" id="IPR052743">
    <property type="entry name" value="Glutaminase_GtaA"/>
</dbReference>
<dbReference type="SMART" id="SM00913">
    <property type="entry name" value="IBN_N"/>
    <property type="match status" value="1"/>
</dbReference>
<feature type="region of interest" description="Disordered" evidence="2">
    <location>
        <begin position="413"/>
        <end position="581"/>
    </location>
</feature>
<feature type="compositionally biased region" description="Polar residues" evidence="2">
    <location>
        <begin position="559"/>
        <end position="570"/>
    </location>
</feature>
<dbReference type="Pfam" id="PF25780">
    <property type="entry name" value="TPR_IPO5"/>
    <property type="match status" value="1"/>
</dbReference>